<dbReference type="InterPro" id="IPR010611">
    <property type="entry name" value="3D_dom"/>
</dbReference>
<proteinExistence type="predicted"/>
<keyword evidence="1" id="KW-0732">Signal</keyword>
<feature type="domain" description="Peptidoglycan hydrolase PcsB coiled-coil" evidence="4">
    <location>
        <begin position="91"/>
        <end position="164"/>
    </location>
</feature>
<sequence>MAKRTLLSASMVLLLLLNNTNIAFAEPNSSETQVIQDNKVKYEQLDEDTLELDTEIAKLNIEIEGLNSKLDENNSEIQDTENEITTINHKIEEAKLEIEDKQKTIDGRVRSMYKSNMATDMIVYLITSENIFDMLDRVQTMSKIISVDKEMILEVNEKRESLDKNANEIQKKQDNLLQLKKSIETNLNEVNNKKETQQKLLDELNSRKDEIMAIIEVNEENLVSYPLSIINSDSSSISEIQNAINTLQYMLPQLNSNYVIDLVNAAIDSGNYIISLSESNQATSNSVENSSGYLSTYSMIATAYTGHGITAMGLKPVRDPNGLSTVAIDPSVIPLGSKVYVEGYGYAIASDTGGAIKGNKIDVYMNSNEECFAFGRRTVTVNVIAYPGQW</sequence>
<evidence type="ECO:0000256" key="1">
    <source>
        <dbReference type="ARBA" id="ARBA00022729"/>
    </source>
</evidence>
<dbReference type="CDD" id="cd22786">
    <property type="entry name" value="DPBB_YuiC-like"/>
    <property type="match status" value="1"/>
</dbReference>
<reference evidence="5" key="1">
    <citation type="submission" date="2019-08" db="EMBL/GenBank/DDBJ databases">
        <authorList>
            <person name="Kucharzyk K."/>
            <person name="Murdoch R.W."/>
            <person name="Higgins S."/>
            <person name="Loffler F."/>
        </authorList>
    </citation>
    <scope>NUCLEOTIDE SEQUENCE</scope>
</reference>
<dbReference type="Gene3D" id="6.10.250.3150">
    <property type="match status" value="1"/>
</dbReference>
<comment type="caution">
    <text evidence="5">The sequence shown here is derived from an EMBL/GenBank/DDBJ whole genome shotgun (WGS) entry which is preliminary data.</text>
</comment>
<dbReference type="InterPro" id="IPR057309">
    <property type="entry name" value="PcsB_CC"/>
</dbReference>
<evidence type="ECO:0000256" key="2">
    <source>
        <dbReference type="SAM" id="Coils"/>
    </source>
</evidence>
<protein>
    <submittedName>
        <fullName evidence="5">Uncharacterized protein</fullName>
    </submittedName>
</protein>
<dbReference type="Pfam" id="PF24568">
    <property type="entry name" value="CC_PcsB"/>
    <property type="match status" value="1"/>
</dbReference>
<dbReference type="EMBL" id="VSSQ01001773">
    <property type="protein sequence ID" value="MPM11026.1"/>
    <property type="molecule type" value="Genomic_DNA"/>
</dbReference>
<accession>A0A644X4E7</accession>
<feature type="coiled-coil region" evidence="2">
    <location>
        <begin position="152"/>
        <end position="221"/>
    </location>
</feature>
<dbReference type="Gene3D" id="2.40.40.10">
    <property type="entry name" value="RlpA-like domain"/>
    <property type="match status" value="1"/>
</dbReference>
<dbReference type="PANTHER" id="PTHR39160">
    <property type="entry name" value="CELL WALL-BINDING PROTEIN YOCH"/>
    <property type="match status" value="1"/>
</dbReference>
<evidence type="ECO:0000259" key="3">
    <source>
        <dbReference type="Pfam" id="PF06725"/>
    </source>
</evidence>
<dbReference type="GO" id="GO:0009254">
    <property type="term" value="P:peptidoglycan turnover"/>
    <property type="evidence" value="ECO:0007669"/>
    <property type="project" value="InterPro"/>
</dbReference>
<dbReference type="GO" id="GO:0004553">
    <property type="term" value="F:hydrolase activity, hydrolyzing O-glycosyl compounds"/>
    <property type="evidence" value="ECO:0007669"/>
    <property type="project" value="InterPro"/>
</dbReference>
<evidence type="ECO:0000313" key="5">
    <source>
        <dbReference type="EMBL" id="MPM11026.1"/>
    </source>
</evidence>
<feature type="coiled-coil region" evidence="2">
    <location>
        <begin position="42"/>
        <end position="104"/>
    </location>
</feature>
<dbReference type="PANTHER" id="PTHR39160:SF4">
    <property type="entry name" value="RESUSCITATION-PROMOTING FACTOR RPFB"/>
    <property type="match status" value="1"/>
</dbReference>
<dbReference type="InterPro" id="IPR036908">
    <property type="entry name" value="RlpA-like_sf"/>
</dbReference>
<gene>
    <name evidence="5" type="ORF">SDC9_57364</name>
</gene>
<feature type="domain" description="3D" evidence="3">
    <location>
        <begin position="324"/>
        <end position="384"/>
    </location>
</feature>
<dbReference type="SUPFAM" id="SSF50685">
    <property type="entry name" value="Barwin-like endoglucanases"/>
    <property type="match status" value="1"/>
</dbReference>
<dbReference type="AlphaFoldDB" id="A0A644X4E7"/>
<evidence type="ECO:0000259" key="4">
    <source>
        <dbReference type="Pfam" id="PF24568"/>
    </source>
</evidence>
<dbReference type="GO" id="GO:0019867">
    <property type="term" value="C:outer membrane"/>
    <property type="evidence" value="ECO:0007669"/>
    <property type="project" value="InterPro"/>
</dbReference>
<organism evidence="5">
    <name type="scientific">bioreactor metagenome</name>
    <dbReference type="NCBI Taxonomy" id="1076179"/>
    <lineage>
        <taxon>unclassified sequences</taxon>
        <taxon>metagenomes</taxon>
        <taxon>ecological metagenomes</taxon>
    </lineage>
</organism>
<dbReference type="Pfam" id="PF06725">
    <property type="entry name" value="3D"/>
    <property type="match status" value="1"/>
</dbReference>
<keyword evidence="2" id="KW-0175">Coiled coil</keyword>
<dbReference type="InterPro" id="IPR051933">
    <property type="entry name" value="Resuscitation_pf_RpfB"/>
</dbReference>
<name>A0A644X4E7_9ZZZZ</name>